<feature type="transmembrane region" description="Helical" evidence="1">
    <location>
        <begin position="12"/>
        <end position="36"/>
    </location>
</feature>
<evidence type="ECO:0000313" key="4">
    <source>
        <dbReference type="Proteomes" id="UP000176834"/>
    </source>
</evidence>
<keyword evidence="1" id="KW-1133">Transmembrane helix</keyword>
<evidence type="ECO:0000259" key="2">
    <source>
        <dbReference type="PROSITE" id="PS51352"/>
    </source>
</evidence>
<protein>
    <recommendedName>
        <fullName evidence="2">Thioredoxin domain-containing protein</fullName>
    </recommendedName>
</protein>
<evidence type="ECO:0000313" key="3">
    <source>
        <dbReference type="EMBL" id="OGN07209.1"/>
    </source>
</evidence>
<reference evidence="3 4" key="1">
    <citation type="journal article" date="2016" name="Nat. Commun.">
        <title>Thousands of microbial genomes shed light on interconnected biogeochemical processes in an aquifer system.</title>
        <authorList>
            <person name="Anantharaman K."/>
            <person name="Brown C.T."/>
            <person name="Hug L.A."/>
            <person name="Sharon I."/>
            <person name="Castelle C.J."/>
            <person name="Probst A.J."/>
            <person name="Thomas B.C."/>
            <person name="Singh A."/>
            <person name="Wilkins M.J."/>
            <person name="Karaoz U."/>
            <person name="Brodie E.L."/>
            <person name="Williams K.H."/>
            <person name="Hubbard S.S."/>
            <person name="Banfield J.F."/>
        </authorList>
    </citation>
    <scope>NUCLEOTIDE SEQUENCE [LARGE SCALE GENOMIC DNA]</scope>
</reference>
<organism evidence="3 4">
    <name type="scientific">Candidatus Yanofskybacteria bacterium RIFCSPHIGHO2_02_FULL_38_22b</name>
    <dbReference type="NCBI Taxonomy" id="1802673"/>
    <lineage>
        <taxon>Bacteria</taxon>
        <taxon>Candidatus Yanofskyibacteriota</taxon>
    </lineage>
</organism>
<dbReference type="InterPro" id="IPR036249">
    <property type="entry name" value="Thioredoxin-like_sf"/>
</dbReference>
<dbReference type="AlphaFoldDB" id="A0A1F8F4M0"/>
<dbReference type="SUPFAM" id="SSF52833">
    <property type="entry name" value="Thioredoxin-like"/>
    <property type="match status" value="1"/>
</dbReference>
<sequence>MNTKLLKNQSRVSLVAVVIITVIIVLGGYAVFMFMASDVPEDGAMMEQSPSMTPDSMMKDDVMMNDGTMMELKFSGQVLAGTSSPLLDFNKVDYDKAVASGKLVAIYFYANWCPICKAEFPKMQEAFNKISDDKVVGFRVNYNDDQTDDDERELAREFGVAYQHTKVFVKNSQRILKAPESWNSADVYISKINQYK</sequence>
<feature type="domain" description="Thioredoxin" evidence="2">
    <location>
        <begin position="78"/>
        <end position="196"/>
    </location>
</feature>
<comment type="caution">
    <text evidence="3">The sequence shown here is derived from an EMBL/GenBank/DDBJ whole genome shotgun (WGS) entry which is preliminary data.</text>
</comment>
<accession>A0A1F8F4M0</accession>
<evidence type="ECO:0000256" key="1">
    <source>
        <dbReference type="SAM" id="Phobius"/>
    </source>
</evidence>
<dbReference type="PROSITE" id="PS51352">
    <property type="entry name" value="THIOREDOXIN_2"/>
    <property type="match status" value="1"/>
</dbReference>
<dbReference type="EMBL" id="MGJN01000008">
    <property type="protein sequence ID" value="OGN07209.1"/>
    <property type="molecule type" value="Genomic_DNA"/>
</dbReference>
<dbReference type="InterPro" id="IPR013766">
    <property type="entry name" value="Thioredoxin_domain"/>
</dbReference>
<gene>
    <name evidence="3" type="ORF">A3B86_03170</name>
</gene>
<dbReference type="Pfam" id="PF00085">
    <property type="entry name" value="Thioredoxin"/>
    <property type="match status" value="1"/>
</dbReference>
<name>A0A1F8F4M0_9BACT</name>
<proteinExistence type="predicted"/>
<keyword evidence="1" id="KW-0472">Membrane</keyword>
<keyword evidence="1" id="KW-0812">Transmembrane</keyword>
<dbReference type="Proteomes" id="UP000176834">
    <property type="component" value="Unassembled WGS sequence"/>
</dbReference>
<dbReference type="CDD" id="cd02947">
    <property type="entry name" value="TRX_family"/>
    <property type="match status" value="1"/>
</dbReference>
<dbReference type="Gene3D" id="3.40.30.10">
    <property type="entry name" value="Glutaredoxin"/>
    <property type="match status" value="1"/>
</dbReference>